<keyword evidence="4" id="KW-1185">Reference proteome</keyword>
<dbReference type="Proteomes" id="UP000266841">
    <property type="component" value="Unassembled WGS sequence"/>
</dbReference>
<evidence type="ECO:0000313" key="3">
    <source>
        <dbReference type="EMBL" id="EJK58208.1"/>
    </source>
</evidence>
<comment type="caution">
    <text evidence="3">The sequence shown here is derived from an EMBL/GenBank/DDBJ whole genome shotgun (WGS) entry which is preliminary data.</text>
</comment>
<feature type="non-terminal residue" evidence="3">
    <location>
        <position position="315"/>
    </location>
</feature>
<dbReference type="EMBL" id="AGNL01025914">
    <property type="protein sequence ID" value="EJK58208.1"/>
    <property type="molecule type" value="Genomic_DNA"/>
</dbReference>
<evidence type="ECO:0000256" key="1">
    <source>
        <dbReference type="SAM" id="MobiDB-lite"/>
    </source>
</evidence>
<evidence type="ECO:0000313" key="4">
    <source>
        <dbReference type="Proteomes" id="UP000266841"/>
    </source>
</evidence>
<proteinExistence type="predicted"/>
<accession>K0RWU4</accession>
<feature type="compositionally biased region" description="Basic and acidic residues" evidence="1">
    <location>
        <begin position="50"/>
        <end position="59"/>
    </location>
</feature>
<dbReference type="AlphaFoldDB" id="K0RWU4"/>
<evidence type="ECO:0000256" key="2">
    <source>
        <dbReference type="SAM" id="Phobius"/>
    </source>
</evidence>
<keyword evidence="2" id="KW-0472">Membrane</keyword>
<gene>
    <name evidence="3" type="ORF">THAOC_21687</name>
</gene>
<sequence length="315" mass="34745">MAAPTIRTLDDDEPPIPVLQIVDHEKETKGPQLHDGPLGPPCFLNEFDDSLAKRARAENDPEGPQLHDGPLGPPCLSSEYDDSLTKRAENNPEEPQLQDGPPGPPLSPRIAALDEEDLDEAHGGELSHITPNLHTTAGDQTDNLPHAHPIRLNANVSITIDVPRAIAVDNEIIEAFPTPPFWKQRRVRIMLGLVILALVILVASLGVAFTRESTVTKIVGTTPSPTKSLAPSSAPSLCDAKIYATKNELQMLPLQNPDTPAFAIEGRDMIFVSRNELLHSWEEISSLYIMFYHRSEETNDWELVKIETHSNVDWD</sequence>
<keyword evidence="2" id="KW-1133">Transmembrane helix</keyword>
<protein>
    <submittedName>
        <fullName evidence="3">Uncharacterized protein</fullName>
    </submittedName>
</protein>
<organism evidence="3 4">
    <name type="scientific">Thalassiosira oceanica</name>
    <name type="common">Marine diatom</name>
    <dbReference type="NCBI Taxonomy" id="159749"/>
    <lineage>
        <taxon>Eukaryota</taxon>
        <taxon>Sar</taxon>
        <taxon>Stramenopiles</taxon>
        <taxon>Ochrophyta</taxon>
        <taxon>Bacillariophyta</taxon>
        <taxon>Coscinodiscophyceae</taxon>
        <taxon>Thalassiosirophycidae</taxon>
        <taxon>Thalassiosirales</taxon>
        <taxon>Thalassiosiraceae</taxon>
        <taxon>Thalassiosira</taxon>
    </lineage>
</organism>
<keyword evidence="2" id="KW-0812">Transmembrane</keyword>
<name>K0RWU4_THAOC</name>
<reference evidence="3 4" key="1">
    <citation type="journal article" date="2012" name="Genome Biol.">
        <title>Genome and low-iron response of an oceanic diatom adapted to chronic iron limitation.</title>
        <authorList>
            <person name="Lommer M."/>
            <person name="Specht M."/>
            <person name="Roy A.S."/>
            <person name="Kraemer L."/>
            <person name="Andreson R."/>
            <person name="Gutowska M.A."/>
            <person name="Wolf J."/>
            <person name="Bergner S.V."/>
            <person name="Schilhabel M.B."/>
            <person name="Klostermeier U.C."/>
            <person name="Beiko R.G."/>
            <person name="Rosenstiel P."/>
            <person name="Hippler M."/>
            <person name="Laroche J."/>
        </authorList>
    </citation>
    <scope>NUCLEOTIDE SEQUENCE [LARGE SCALE GENOMIC DNA]</scope>
    <source>
        <strain evidence="3 4">CCMP1005</strain>
    </source>
</reference>
<feature type="region of interest" description="Disordered" evidence="1">
    <location>
        <begin position="1"/>
        <end position="110"/>
    </location>
</feature>
<feature type="transmembrane region" description="Helical" evidence="2">
    <location>
        <begin position="189"/>
        <end position="209"/>
    </location>
</feature>